<dbReference type="EMBL" id="JAGGNH010000125">
    <property type="protein sequence ID" value="KAJ0959983.1"/>
    <property type="molecule type" value="Genomic_DNA"/>
</dbReference>
<evidence type="ECO:0000313" key="2">
    <source>
        <dbReference type="EMBL" id="KAJ0959983.1"/>
    </source>
</evidence>
<protein>
    <recommendedName>
        <fullName evidence="1">SHSP domain-containing protein</fullName>
    </recommendedName>
</protein>
<evidence type="ECO:0000313" key="3">
    <source>
        <dbReference type="Proteomes" id="UP001085076"/>
    </source>
</evidence>
<proteinExistence type="predicted"/>
<name>A0A9D5BSI3_9LILI</name>
<reference evidence="2 3" key="1">
    <citation type="journal article" date="2022" name="Hortic Res">
        <title>The genome of Dioscorea zingiberensis sheds light on the biosynthesis, origin and evolution of the medicinally important diosgenin saponins.</title>
        <authorList>
            <person name="Li Y."/>
            <person name="Tan C."/>
            <person name="Li Z."/>
            <person name="Guo J."/>
            <person name="Li S."/>
            <person name="Chen X."/>
            <person name="Wang C."/>
            <person name="Dai X."/>
            <person name="Yang H."/>
            <person name="Song W."/>
            <person name="Hou L."/>
            <person name="Xu J."/>
            <person name="Tong Z."/>
            <person name="Xu A."/>
            <person name="Yuan X."/>
            <person name="Wang W."/>
            <person name="Yang Q."/>
            <person name="Chen L."/>
            <person name="Sun Z."/>
            <person name="Wang K."/>
            <person name="Pan B."/>
            <person name="Chen J."/>
            <person name="Bao Y."/>
            <person name="Liu F."/>
            <person name="Qi X."/>
            <person name="Gang D.R."/>
            <person name="Wen J."/>
            <person name="Li J."/>
        </authorList>
    </citation>
    <scope>NUCLEOTIDE SEQUENCE [LARGE SCALE GENOMIC DNA]</scope>
    <source>
        <strain evidence="2">Dzin_1.0</strain>
    </source>
</reference>
<sequence length="120" mass="13492">MHMGERLSTLTPTRVKIVPGSGWTDDSNGHYLLVDLEGFNKEKVKLEVNTTAGHLTVTGERQVNEREHVYIEENFPIPANSGVDKITGKFDGLDSSSNQFQKVAADHFSMMRERSMEKLL</sequence>
<dbReference type="AlphaFoldDB" id="A0A9D5BSI3"/>
<dbReference type="OrthoDB" id="1431247at2759"/>
<dbReference type="InterPro" id="IPR002068">
    <property type="entry name" value="A-crystallin/Hsp20_dom"/>
</dbReference>
<dbReference type="SUPFAM" id="SSF49764">
    <property type="entry name" value="HSP20-like chaperones"/>
    <property type="match status" value="1"/>
</dbReference>
<feature type="domain" description="SHSP" evidence="1">
    <location>
        <begin position="24"/>
        <end position="86"/>
    </location>
</feature>
<accession>A0A9D5BSI3</accession>
<dbReference type="Pfam" id="PF00011">
    <property type="entry name" value="HSP20"/>
    <property type="match status" value="1"/>
</dbReference>
<dbReference type="Gene3D" id="2.60.40.790">
    <property type="match status" value="1"/>
</dbReference>
<keyword evidence="3" id="KW-1185">Reference proteome</keyword>
<gene>
    <name evidence="2" type="ORF">J5N97_000239</name>
</gene>
<organism evidence="2 3">
    <name type="scientific">Dioscorea zingiberensis</name>
    <dbReference type="NCBI Taxonomy" id="325984"/>
    <lineage>
        <taxon>Eukaryota</taxon>
        <taxon>Viridiplantae</taxon>
        <taxon>Streptophyta</taxon>
        <taxon>Embryophyta</taxon>
        <taxon>Tracheophyta</taxon>
        <taxon>Spermatophyta</taxon>
        <taxon>Magnoliopsida</taxon>
        <taxon>Liliopsida</taxon>
        <taxon>Dioscoreales</taxon>
        <taxon>Dioscoreaceae</taxon>
        <taxon>Dioscorea</taxon>
    </lineage>
</organism>
<dbReference type="CDD" id="cd00298">
    <property type="entry name" value="ACD_sHsps_p23-like"/>
    <property type="match status" value="1"/>
</dbReference>
<evidence type="ECO:0000259" key="1">
    <source>
        <dbReference type="Pfam" id="PF00011"/>
    </source>
</evidence>
<comment type="caution">
    <text evidence="2">The sequence shown here is derived from an EMBL/GenBank/DDBJ whole genome shotgun (WGS) entry which is preliminary data.</text>
</comment>
<dbReference type="InterPro" id="IPR008978">
    <property type="entry name" value="HSP20-like_chaperone"/>
</dbReference>
<dbReference type="Proteomes" id="UP001085076">
    <property type="component" value="Unassembled WGS sequence"/>
</dbReference>